<feature type="signal peptide" evidence="1">
    <location>
        <begin position="1"/>
        <end position="19"/>
    </location>
</feature>
<evidence type="ECO:0000256" key="1">
    <source>
        <dbReference type="SAM" id="SignalP"/>
    </source>
</evidence>
<gene>
    <name evidence="2" type="ORF">SEMRO_548_G164450.1</name>
</gene>
<reference evidence="2" key="1">
    <citation type="submission" date="2020-06" db="EMBL/GenBank/DDBJ databases">
        <authorList>
            <consortium name="Plant Systems Biology data submission"/>
        </authorList>
    </citation>
    <scope>NUCLEOTIDE SEQUENCE</scope>
    <source>
        <strain evidence="2">D6</strain>
    </source>
</reference>
<evidence type="ECO:0000313" key="3">
    <source>
        <dbReference type="Proteomes" id="UP001153069"/>
    </source>
</evidence>
<proteinExistence type="predicted"/>
<sequence length="323" mass="37089">MEPITPVVAMLALWFCLKSLVMVPMNNVKIRVDQMQRLQAEEDAKVNAQEMREKGNTVAKIEGLCVQCHTKTRWGSLLVINENVYKGICIKCNADNVPPHVLNRYIKRVQKRLAKPPVRGRGVLGQRPLVSRQKNPAPKAANPLAKAKPEDVSIETSTIKVFVPSLNKIFVRQEKISSEMKLSRLQSVVMDQKLRYEIMQLRITRVRGSMSFDDEFCLCANGVKLQEKPLNRLIRWYLSGIPKVYRFGALLWQRRAVCDTFPSHPSPDNPNRASLYCPRSQGEDRRAYTRRGMEQEDLPGRLQWTGFRGYQEARVCMQGWSHP</sequence>
<name>A0A9N8HHP6_9STRA</name>
<protein>
    <submittedName>
        <fullName evidence="2">Uncharacterized protein</fullName>
    </submittedName>
</protein>
<accession>A0A9N8HHP6</accession>
<dbReference type="AlphaFoldDB" id="A0A9N8HHP6"/>
<keyword evidence="1" id="KW-0732">Signal</keyword>
<dbReference type="Proteomes" id="UP001153069">
    <property type="component" value="Unassembled WGS sequence"/>
</dbReference>
<comment type="caution">
    <text evidence="2">The sequence shown here is derived from an EMBL/GenBank/DDBJ whole genome shotgun (WGS) entry which is preliminary data.</text>
</comment>
<organism evidence="2 3">
    <name type="scientific">Seminavis robusta</name>
    <dbReference type="NCBI Taxonomy" id="568900"/>
    <lineage>
        <taxon>Eukaryota</taxon>
        <taxon>Sar</taxon>
        <taxon>Stramenopiles</taxon>
        <taxon>Ochrophyta</taxon>
        <taxon>Bacillariophyta</taxon>
        <taxon>Bacillariophyceae</taxon>
        <taxon>Bacillariophycidae</taxon>
        <taxon>Naviculales</taxon>
        <taxon>Naviculaceae</taxon>
        <taxon>Seminavis</taxon>
    </lineage>
</organism>
<evidence type="ECO:0000313" key="2">
    <source>
        <dbReference type="EMBL" id="CAB9512665.1"/>
    </source>
</evidence>
<feature type="chain" id="PRO_5040376535" evidence="1">
    <location>
        <begin position="20"/>
        <end position="323"/>
    </location>
</feature>
<keyword evidence="3" id="KW-1185">Reference proteome</keyword>
<dbReference type="EMBL" id="CAICTM010000547">
    <property type="protein sequence ID" value="CAB9512665.1"/>
    <property type="molecule type" value="Genomic_DNA"/>
</dbReference>